<dbReference type="HOGENOM" id="CLU_934410_0_0_1"/>
<accession>M5CFW5</accession>
<dbReference type="AlphaFoldDB" id="M5CFW5"/>
<feature type="compositionally biased region" description="Polar residues" evidence="1">
    <location>
        <begin position="25"/>
        <end position="40"/>
    </location>
</feature>
<sequence>MSRGHAITIDLPRENPFGEQPARGNRSSGQTTGRSNQGNRPSAGRQAGGRGLTRAQDTDDAGSFDESYGGRQGNVVVLPDVNPFGQDDTPRNARSGGQASGRPSARGEPRARAGGNGNQGRGVTVLASDNPFGRTGNRNAPRIVEYQPTESEPEEDEEEEEEEEQTQDDEEEEHDYPPSPEPVRRANTARAEQPSRRISNQDRGHPNGGQRAANSRNRSRAADAQADDRLVIMIATPIRNHILPFVRTGLVASARSPPADVSTVPIHTITGIVTLITTMAIMTTTTTTTTDFAENVIA</sequence>
<name>M5CFW5_THACB</name>
<organism evidence="2 3">
    <name type="scientific">Thanatephorus cucumeris (strain AG1-IB / isolate 7/3/14)</name>
    <name type="common">Lettuce bottom rot fungus</name>
    <name type="synonym">Rhizoctonia solani</name>
    <dbReference type="NCBI Taxonomy" id="1108050"/>
    <lineage>
        <taxon>Eukaryota</taxon>
        <taxon>Fungi</taxon>
        <taxon>Dikarya</taxon>
        <taxon>Basidiomycota</taxon>
        <taxon>Agaricomycotina</taxon>
        <taxon>Agaricomycetes</taxon>
        <taxon>Cantharellales</taxon>
        <taxon>Ceratobasidiaceae</taxon>
        <taxon>Rhizoctonia</taxon>
        <taxon>Rhizoctonia solani AG-1</taxon>
    </lineage>
</organism>
<evidence type="ECO:0000256" key="1">
    <source>
        <dbReference type="SAM" id="MobiDB-lite"/>
    </source>
</evidence>
<protein>
    <submittedName>
        <fullName evidence="2">Uncharacterized protein</fullName>
    </submittedName>
</protein>
<gene>
    <name evidence="2" type="ORF">BN14_09191</name>
</gene>
<comment type="caution">
    <text evidence="2">The sequence shown here is derived from an EMBL/GenBank/DDBJ whole genome shotgun (WGS) entry which is preliminary data.</text>
</comment>
<dbReference type="Proteomes" id="UP000012065">
    <property type="component" value="Unassembled WGS sequence"/>
</dbReference>
<dbReference type="EMBL" id="CAOJ01014058">
    <property type="protein sequence ID" value="CCO35077.1"/>
    <property type="molecule type" value="Genomic_DNA"/>
</dbReference>
<feature type="region of interest" description="Disordered" evidence="1">
    <location>
        <begin position="1"/>
        <end position="223"/>
    </location>
</feature>
<evidence type="ECO:0000313" key="3">
    <source>
        <dbReference type="Proteomes" id="UP000012065"/>
    </source>
</evidence>
<feature type="compositionally biased region" description="Basic and acidic residues" evidence="1">
    <location>
        <begin position="193"/>
        <end position="205"/>
    </location>
</feature>
<evidence type="ECO:0000313" key="2">
    <source>
        <dbReference type="EMBL" id="CCO35077.1"/>
    </source>
</evidence>
<reference evidence="2 3" key="1">
    <citation type="journal article" date="2013" name="J. Biotechnol.">
        <title>Establishment and interpretation of the genome sequence of the phytopathogenic fungus Rhizoctonia solani AG1-IB isolate 7/3/14.</title>
        <authorList>
            <person name="Wibberg D.W."/>
            <person name="Jelonek L.J."/>
            <person name="Rupp O.R."/>
            <person name="Hennig M.H."/>
            <person name="Eikmeyer F.E."/>
            <person name="Goesmann A.G."/>
            <person name="Hartmann A.H."/>
            <person name="Borriss R.B."/>
            <person name="Grosch R.G."/>
            <person name="Puehler A.P."/>
            <person name="Schlueter A.S."/>
        </authorList>
    </citation>
    <scope>NUCLEOTIDE SEQUENCE [LARGE SCALE GENOMIC DNA]</scope>
    <source>
        <strain evidence="3">AG1-IB / isolate 7/3/14</strain>
    </source>
</reference>
<proteinExistence type="predicted"/>
<feature type="compositionally biased region" description="Acidic residues" evidence="1">
    <location>
        <begin position="151"/>
        <end position="174"/>
    </location>
</feature>